<reference evidence="6 7" key="1">
    <citation type="submission" date="2018-05" db="EMBL/GenBank/DDBJ databases">
        <title>Genomic Encyclopedia of Type Strains, Phase IV (KMG-IV): sequencing the most valuable type-strain genomes for metagenomic binning, comparative biology and taxonomic classification.</title>
        <authorList>
            <person name="Goeker M."/>
        </authorList>
    </citation>
    <scope>NUCLEOTIDE SEQUENCE [LARGE SCALE GENOMIC DNA]</scope>
    <source>
        <strain evidence="6 7">DSM 26006</strain>
    </source>
</reference>
<proteinExistence type="predicted"/>
<evidence type="ECO:0000313" key="7">
    <source>
        <dbReference type="Proteomes" id="UP000246483"/>
    </source>
</evidence>
<dbReference type="EMBL" id="QGUB01000008">
    <property type="protein sequence ID" value="PWW44357.1"/>
    <property type="molecule type" value="Genomic_DNA"/>
</dbReference>
<evidence type="ECO:0000256" key="4">
    <source>
        <dbReference type="ARBA" id="ARBA00022840"/>
    </source>
</evidence>
<dbReference type="PANTHER" id="PTHR45772">
    <property type="entry name" value="CONSERVED COMPONENT OF ABC TRANSPORTER FOR NATURAL AMINO ACIDS-RELATED"/>
    <property type="match status" value="1"/>
</dbReference>
<evidence type="ECO:0000256" key="2">
    <source>
        <dbReference type="ARBA" id="ARBA00022475"/>
    </source>
</evidence>
<evidence type="ECO:0000259" key="5">
    <source>
        <dbReference type="PROSITE" id="PS50893"/>
    </source>
</evidence>
<dbReference type="InterPro" id="IPR003439">
    <property type="entry name" value="ABC_transporter-like_ATP-bd"/>
</dbReference>
<protein>
    <submittedName>
        <fullName evidence="6">Amino acid/amide ABC transporter ATP-binding protein 1 (HAAT family)</fullName>
    </submittedName>
</protein>
<dbReference type="GO" id="GO:0005524">
    <property type="term" value="F:ATP binding"/>
    <property type="evidence" value="ECO:0007669"/>
    <property type="project" value="UniProtKB-KW"/>
</dbReference>
<keyword evidence="2" id="KW-1003">Cell membrane</keyword>
<name>A0A317R8E1_9BURK</name>
<dbReference type="PANTHER" id="PTHR45772:SF9">
    <property type="entry name" value="CONSERVED COMPONENT OF ABC TRANSPORTER FOR NATURAL AMINO ACIDS"/>
    <property type="match status" value="1"/>
</dbReference>
<gene>
    <name evidence="6" type="ORF">DFR36_10832</name>
</gene>
<dbReference type="Pfam" id="PF12399">
    <property type="entry name" value="BCA_ABC_TP_C"/>
    <property type="match status" value="1"/>
</dbReference>
<evidence type="ECO:0000256" key="3">
    <source>
        <dbReference type="ARBA" id="ARBA00022741"/>
    </source>
</evidence>
<accession>A0A317R8E1</accession>
<dbReference type="PROSITE" id="PS50893">
    <property type="entry name" value="ABC_TRANSPORTER_2"/>
    <property type="match status" value="1"/>
</dbReference>
<keyword evidence="3" id="KW-0547">Nucleotide-binding</keyword>
<dbReference type="RefSeq" id="WP_019373611.1">
    <property type="nucleotide sequence ID" value="NZ_ALEE01000318.1"/>
</dbReference>
<dbReference type="InterPro" id="IPR003593">
    <property type="entry name" value="AAA+_ATPase"/>
</dbReference>
<dbReference type="InterPro" id="IPR051120">
    <property type="entry name" value="ABC_AA/LPS_Transport"/>
</dbReference>
<dbReference type="InterPro" id="IPR032823">
    <property type="entry name" value="BCA_ABC_TP_C"/>
</dbReference>
<keyword evidence="2" id="KW-0472">Membrane</keyword>
<dbReference type="SUPFAM" id="SSF52540">
    <property type="entry name" value="P-loop containing nucleoside triphosphate hydrolases"/>
    <property type="match status" value="1"/>
</dbReference>
<keyword evidence="7" id="KW-1185">Reference proteome</keyword>
<dbReference type="GO" id="GO:0005886">
    <property type="term" value="C:plasma membrane"/>
    <property type="evidence" value="ECO:0007669"/>
    <property type="project" value="TreeGrafter"/>
</dbReference>
<keyword evidence="1" id="KW-0813">Transport</keyword>
<feature type="domain" description="ABC transporter" evidence="5">
    <location>
        <begin position="5"/>
        <end position="240"/>
    </location>
</feature>
<dbReference type="InterPro" id="IPR017871">
    <property type="entry name" value="ABC_transporter-like_CS"/>
</dbReference>
<dbReference type="OrthoDB" id="9805514at2"/>
<dbReference type="SMART" id="SM00382">
    <property type="entry name" value="AAA"/>
    <property type="match status" value="1"/>
</dbReference>
<sequence>MSSILEVQGLTKRFGGLTAVKDMRFDVGRGEIVGILGPNGAGKTTLFNLLTSFIRPDEGRALFNGVDLGRHTPAQVVNLGLARTFQLCRPFVGMSVLENVMVACYSPRGRASGEGPRERSLRMLEDVGLAHKADTPAELLSYGDQRRLEIARALATDPLLLLLDEPFAGLGSSEIEPLSALIRRLHGERGLSILIIEHKLREFMQLVQRVVAIDFGELIAVGDAQDIVRHPKVVEAYIGKSEVDLVTA</sequence>
<dbReference type="AlphaFoldDB" id="A0A317R8E1"/>
<dbReference type="Proteomes" id="UP000246483">
    <property type="component" value="Unassembled WGS sequence"/>
</dbReference>
<evidence type="ECO:0000256" key="1">
    <source>
        <dbReference type="ARBA" id="ARBA00022448"/>
    </source>
</evidence>
<organism evidence="6 7">
    <name type="scientific">Melaminivora alkalimesophila</name>
    <dbReference type="NCBI Taxonomy" id="1165852"/>
    <lineage>
        <taxon>Bacteria</taxon>
        <taxon>Pseudomonadati</taxon>
        <taxon>Pseudomonadota</taxon>
        <taxon>Betaproteobacteria</taxon>
        <taxon>Burkholderiales</taxon>
        <taxon>Comamonadaceae</taxon>
        <taxon>Melaminivora</taxon>
    </lineage>
</organism>
<dbReference type="InterPro" id="IPR027417">
    <property type="entry name" value="P-loop_NTPase"/>
</dbReference>
<dbReference type="GO" id="GO:0016887">
    <property type="term" value="F:ATP hydrolysis activity"/>
    <property type="evidence" value="ECO:0007669"/>
    <property type="project" value="InterPro"/>
</dbReference>
<keyword evidence="4 6" id="KW-0067">ATP-binding</keyword>
<dbReference type="CDD" id="cd03219">
    <property type="entry name" value="ABC_Mj1267_LivG_branched"/>
    <property type="match status" value="1"/>
</dbReference>
<dbReference type="Gene3D" id="3.40.50.300">
    <property type="entry name" value="P-loop containing nucleotide triphosphate hydrolases"/>
    <property type="match status" value="1"/>
</dbReference>
<comment type="caution">
    <text evidence="6">The sequence shown here is derived from an EMBL/GenBank/DDBJ whole genome shotgun (WGS) entry which is preliminary data.</text>
</comment>
<dbReference type="Pfam" id="PF00005">
    <property type="entry name" value="ABC_tran"/>
    <property type="match status" value="1"/>
</dbReference>
<evidence type="ECO:0000313" key="6">
    <source>
        <dbReference type="EMBL" id="PWW44357.1"/>
    </source>
</evidence>
<dbReference type="PROSITE" id="PS00211">
    <property type="entry name" value="ABC_TRANSPORTER_1"/>
    <property type="match status" value="1"/>
</dbReference>